<comment type="catalytic activity">
    <reaction evidence="9">
        <text>hexanoyl-[ACP] + malonyl-[ACP] + H(+) = 3-oxooctanoyl-[ACP] + holo-[ACP] + CO2</text>
        <dbReference type="Rhea" id="RHEA:41836"/>
        <dbReference type="Rhea" id="RHEA-COMP:9623"/>
        <dbReference type="Rhea" id="RHEA-COMP:9632"/>
        <dbReference type="Rhea" id="RHEA-COMP:9633"/>
        <dbReference type="Rhea" id="RHEA-COMP:9685"/>
        <dbReference type="ChEBI" id="CHEBI:15378"/>
        <dbReference type="ChEBI" id="CHEBI:16526"/>
        <dbReference type="ChEBI" id="CHEBI:64479"/>
        <dbReference type="ChEBI" id="CHEBI:78449"/>
        <dbReference type="ChEBI" id="CHEBI:78459"/>
        <dbReference type="ChEBI" id="CHEBI:78460"/>
    </reaction>
    <physiologicalReaction direction="left-to-right" evidence="9">
        <dbReference type="Rhea" id="RHEA:41837"/>
    </physiologicalReaction>
</comment>
<comment type="catalytic activity">
    <reaction evidence="11">
        <text>dodecanoyl-[ACP] + malonyl-[ACP] + H(+) = 3-oxotetradecanoyl-[ACP] + holo-[ACP] + CO2</text>
        <dbReference type="Rhea" id="RHEA:41884"/>
        <dbReference type="Rhea" id="RHEA-COMP:9623"/>
        <dbReference type="Rhea" id="RHEA-COMP:9644"/>
        <dbReference type="Rhea" id="RHEA-COMP:9645"/>
        <dbReference type="Rhea" id="RHEA-COMP:9685"/>
        <dbReference type="ChEBI" id="CHEBI:15378"/>
        <dbReference type="ChEBI" id="CHEBI:16526"/>
        <dbReference type="ChEBI" id="CHEBI:64479"/>
        <dbReference type="ChEBI" id="CHEBI:65264"/>
        <dbReference type="ChEBI" id="CHEBI:78449"/>
        <dbReference type="ChEBI" id="CHEBI:78473"/>
    </reaction>
    <physiologicalReaction direction="left-to-right" evidence="11">
        <dbReference type="Rhea" id="RHEA:41885"/>
    </physiologicalReaction>
</comment>
<evidence type="ECO:0000256" key="19">
    <source>
        <dbReference type="RuleBase" id="RU003694"/>
    </source>
</evidence>
<evidence type="ECO:0000313" key="22">
    <source>
        <dbReference type="EMBL" id="RLU23809.1"/>
    </source>
</evidence>
<sequence length="440" mass="46989">MSIPFFNVSRSLTTAVRSKRRVVVTGIGVVCPLGVGTRNAWEALTDSKCGITKLTEPDYDKLPCKIAALVPKGSASHELNIDSHFTKSELRTICPATAYALIATEEALKDARWKPDDENNKRDTGVSVGIGMVDLVDVCTTYEALKKSYSKVSPFFVPRILPNMAAGQISIKYGFRGPNHSVSTACATGAHAIGDAFRFIRGGETSVMVCGGAEACVSPLAIAAFCRLRALSASRNDMPHEASRPFDKDRDGFVMGEGAAILVLEELNHALAREVPIYAEILGYGLSGDACHITAPSEDGIGALLAMDRTVKDAGIESAEVTLVNAHATSTPLGDAIELKAIESLMGEHSKNVTVTSTKGAHGHLLGAAGNLEAVFTILAIKEGVIPPTLNLHNLDTETRLKFVPHRKTQWNTTTRRTALKNAFGFGGTNACLCFTQYVD</sequence>
<keyword evidence="3 17" id="KW-0444">Lipid biosynthesis</keyword>
<evidence type="ECO:0000256" key="5">
    <source>
        <dbReference type="ARBA" id="ARBA00022832"/>
    </source>
</evidence>
<dbReference type="PIRSF" id="PIRSF000447">
    <property type="entry name" value="KAS_II"/>
    <property type="match status" value="1"/>
</dbReference>
<comment type="catalytic activity">
    <reaction evidence="15">
        <text>octanoyl-[ACP] + malonyl-[ACP] + H(+) = 3-oxodecanoyl-[ACP] + holo-[ACP] + CO2</text>
        <dbReference type="Rhea" id="RHEA:41852"/>
        <dbReference type="Rhea" id="RHEA-COMP:9623"/>
        <dbReference type="Rhea" id="RHEA-COMP:9636"/>
        <dbReference type="Rhea" id="RHEA-COMP:9637"/>
        <dbReference type="Rhea" id="RHEA-COMP:9685"/>
        <dbReference type="ChEBI" id="CHEBI:15378"/>
        <dbReference type="ChEBI" id="CHEBI:16526"/>
        <dbReference type="ChEBI" id="CHEBI:64479"/>
        <dbReference type="ChEBI" id="CHEBI:78449"/>
        <dbReference type="ChEBI" id="CHEBI:78463"/>
        <dbReference type="ChEBI" id="CHEBI:78464"/>
    </reaction>
    <physiologicalReaction direction="left-to-right" evidence="15">
        <dbReference type="Rhea" id="RHEA:41853"/>
    </physiologicalReaction>
</comment>
<comment type="catalytic activity">
    <reaction evidence="10">
        <text>tetradecanoyl-[ACP] + malonyl-[ACP] + H(+) = 3-oxohexadecanoyl-[ACP] + holo-[ACP] + CO2</text>
        <dbReference type="Rhea" id="RHEA:41900"/>
        <dbReference type="Rhea" id="RHEA-COMP:9623"/>
        <dbReference type="Rhea" id="RHEA-COMP:9648"/>
        <dbReference type="Rhea" id="RHEA-COMP:9649"/>
        <dbReference type="Rhea" id="RHEA-COMP:9685"/>
        <dbReference type="ChEBI" id="CHEBI:15378"/>
        <dbReference type="ChEBI" id="CHEBI:16526"/>
        <dbReference type="ChEBI" id="CHEBI:64479"/>
        <dbReference type="ChEBI" id="CHEBI:78449"/>
        <dbReference type="ChEBI" id="CHEBI:78477"/>
        <dbReference type="ChEBI" id="CHEBI:78478"/>
    </reaction>
    <physiologicalReaction direction="left-to-right" evidence="10">
        <dbReference type="Rhea" id="RHEA:41901"/>
    </physiologicalReaction>
</comment>
<keyword evidence="8" id="KW-0012">Acyltransferase</keyword>
<dbReference type="PANTHER" id="PTHR11712">
    <property type="entry name" value="POLYKETIDE SYNTHASE-RELATED"/>
    <property type="match status" value="1"/>
</dbReference>
<dbReference type="InterPro" id="IPR014031">
    <property type="entry name" value="Ketoacyl_synth_C"/>
</dbReference>
<comment type="pathway">
    <text evidence="1">Lipid metabolism; fatty acid biosynthesis.</text>
</comment>
<dbReference type="CDD" id="cd00834">
    <property type="entry name" value="KAS_I_II"/>
    <property type="match status" value="1"/>
</dbReference>
<dbReference type="FunFam" id="3.40.47.10:FF:000015">
    <property type="entry name" value="3-oxoacyl-[acyl-carrier-protein] synthase, mitochondrial"/>
    <property type="match status" value="1"/>
</dbReference>
<dbReference type="InterPro" id="IPR016039">
    <property type="entry name" value="Thiolase-like"/>
</dbReference>
<evidence type="ECO:0000256" key="3">
    <source>
        <dbReference type="ARBA" id="ARBA00022516"/>
    </source>
</evidence>
<dbReference type="AlphaFoldDB" id="A0A026X349"/>
<dbReference type="EMBL" id="KK107020">
    <property type="protein sequence ID" value="EZA62446.1"/>
    <property type="molecule type" value="Genomic_DNA"/>
</dbReference>
<dbReference type="NCBIfam" id="NF005589">
    <property type="entry name" value="PRK07314.1"/>
    <property type="match status" value="1"/>
</dbReference>
<evidence type="ECO:0000256" key="6">
    <source>
        <dbReference type="ARBA" id="ARBA00023098"/>
    </source>
</evidence>
<keyword evidence="6" id="KW-0443">Lipid metabolism</keyword>
<evidence type="ECO:0000256" key="10">
    <source>
        <dbReference type="ARBA" id="ARBA00047451"/>
    </source>
</evidence>
<dbReference type="OMA" id="QIGHCLG"/>
<evidence type="ECO:0000256" key="11">
    <source>
        <dbReference type="ARBA" id="ARBA00047578"/>
    </source>
</evidence>
<dbReference type="InterPro" id="IPR018201">
    <property type="entry name" value="Ketoacyl_synth_AS"/>
</dbReference>
<evidence type="ECO:0000256" key="8">
    <source>
        <dbReference type="ARBA" id="ARBA00023315"/>
    </source>
</evidence>
<dbReference type="PROSITE" id="PS52004">
    <property type="entry name" value="KS3_2"/>
    <property type="match status" value="1"/>
</dbReference>
<evidence type="ECO:0000256" key="1">
    <source>
        <dbReference type="ARBA" id="ARBA00005194"/>
    </source>
</evidence>
<keyword evidence="23" id="KW-1185">Reference proteome</keyword>
<dbReference type="GO" id="GO:0006633">
    <property type="term" value="P:fatty acid biosynthetic process"/>
    <property type="evidence" value="ECO:0007669"/>
    <property type="project" value="UniProtKB-KW"/>
</dbReference>
<accession>A0A026X349</accession>
<dbReference type="PROSITE" id="PS00606">
    <property type="entry name" value="KS3_1"/>
    <property type="match status" value="1"/>
</dbReference>
<evidence type="ECO:0000256" key="4">
    <source>
        <dbReference type="ARBA" id="ARBA00022679"/>
    </source>
</evidence>
<dbReference type="PANTHER" id="PTHR11712:SF336">
    <property type="entry name" value="3-OXOACYL-[ACYL-CARRIER-PROTEIN] SYNTHASE, MITOCHONDRIAL"/>
    <property type="match status" value="1"/>
</dbReference>
<keyword evidence="7 17" id="KW-0275">Fatty acid biosynthesis</keyword>
<dbReference type="STRING" id="2015173.A0A026X349"/>
<keyword evidence="5" id="KW-0276">Fatty acid metabolism</keyword>
<evidence type="ECO:0000256" key="15">
    <source>
        <dbReference type="ARBA" id="ARBA00049533"/>
    </source>
</evidence>
<evidence type="ECO:0000256" key="9">
    <source>
        <dbReference type="ARBA" id="ARBA00047394"/>
    </source>
</evidence>
<dbReference type="NCBIfam" id="TIGR03150">
    <property type="entry name" value="fabF"/>
    <property type="match status" value="1"/>
</dbReference>
<evidence type="ECO:0000256" key="14">
    <source>
        <dbReference type="ARBA" id="ARBA00049449"/>
    </source>
</evidence>
<dbReference type="Proteomes" id="UP000279307">
    <property type="component" value="Chromosome 4"/>
</dbReference>
<reference evidence="21 23" key="1">
    <citation type="journal article" date="2014" name="Curr. Biol.">
        <title>The genome of the clonal raider ant Cerapachys biroi.</title>
        <authorList>
            <person name="Oxley P.R."/>
            <person name="Ji L."/>
            <person name="Fetter-Pruneda I."/>
            <person name="McKenzie S.K."/>
            <person name="Li C."/>
            <person name="Hu H."/>
            <person name="Zhang G."/>
            <person name="Kronauer D.J."/>
        </authorList>
    </citation>
    <scope>NUCLEOTIDE SEQUENCE [LARGE SCALE GENOMIC DNA]</scope>
</reference>
<evidence type="ECO:0000256" key="7">
    <source>
        <dbReference type="ARBA" id="ARBA00023160"/>
    </source>
</evidence>
<dbReference type="FunFam" id="3.40.47.10:FF:000024">
    <property type="entry name" value="3-oxoacyl-[acyl-carrier-protein] synthase, mitochondrial"/>
    <property type="match status" value="1"/>
</dbReference>
<gene>
    <name evidence="22" type="ORF">DMN91_004017</name>
    <name evidence="21" type="ORF">X777_10076</name>
</gene>
<comment type="catalytic activity">
    <reaction evidence="14">
        <text>butanoyl-[ACP] + malonyl-[ACP] + H(+) = 3-oxohexanoyl-[ACP] + holo-[ACP] + CO2</text>
        <dbReference type="Rhea" id="RHEA:41820"/>
        <dbReference type="Rhea" id="RHEA-COMP:9623"/>
        <dbReference type="Rhea" id="RHEA-COMP:9628"/>
        <dbReference type="Rhea" id="RHEA-COMP:9629"/>
        <dbReference type="Rhea" id="RHEA-COMP:9685"/>
        <dbReference type="ChEBI" id="CHEBI:15378"/>
        <dbReference type="ChEBI" id="CHEBI:16526"/>
        <dbReference type="ChEBI" id="CHEBI:64479"/>
        <dbReference type="ChEBI" id="CHEBI:78449"/>
        <dbReference type="ChEBI" id="CHEBI:78454"/>
        <dbReference type="ChEBI" id="CHEBI:78456"/>
    </reaction>
    <physiologicalReaction direction="left-to-right" evidence="14">
        <dbReference type="Rhea" id="RHEA:41821"/>
    </physiologicalReaction>
</comment>
<dbReference type="InterPro" id="IPR020841">
    <property type="entry name" value="PKS_Beta-ketoAc_synthase_dom"/>
</dbReference>
<comment type="catalytic activity">
    <reaction evidence="12">
        <text>a fatty acyl-[ACP] + malonyl-[ACP] + H(+) = a 3-oxoacyl-[ACP] + holo-[ACP] + CO2</text>
        <dbReference type="Rhea" id="RHEA:22836"/>
        <dbReference type="Rhea" id="RHEA-COMP:9623"/>
        <dbReference type="Rhea" id="RHEA-COMP:9685"/>
        <dbReference type="Rhea" id="RHEA-COMP:9916"/>
        <dbReference type="Rhea" id="RHEA-COMP:14125"/>
        <dbReference type="ChEBI" id="CHEBI:15378"/>
        <dbReference type="ChEBI" id="CHEBI:16526"/>
        <dbReference type="ChEBI" id="CHEBI:64479"/>
        <dbReference type="ChEBI" id="CHEBI:78449"/>
        <dbReference type="ChEBI" id="CHEBI:78776"/>
        <dbReference type="ChEBI" id="CHEBI:138651"/>
        <dbReference type="EC" id="2.3.1.41"/>
    </reaction>
    <physiologicalReaction direction="left-to-right" evidence="12">
        <dbReference type="Rhea" id="RHEA:22837"/>
    </physiologicalReaction>
</comment>
<evidence type="ECO:0000313" key="23">
    <source>
        <dbReference type="Proteomes" id="UP000053097"/>
    </source>
</evidence>
<dbReference type="Gene3D" id="3.40.47.10">
    <property type="match status" value="2"/>
</dbReference>
<feature type="active site" description="For beta-ketoacyl synthase activity" evidence="18">
    <location>
        <position position="186"/>
    </location>
</feature>
<comment type="similarity">
    <text evidence="2 17 19">Belongs to the thiolase-like superfamily. Beta-ketoacyl-ACP synthases family.</text>
</comment>
<dbReference type="GO" id="GO:0005739">
    <property type="term" value="C:mitochondrion"/>
    <property type="evidence" value="ECO:0007669"/>
    <property type="project" value="TreeGrafter"/>
</dbReference>
<feature type="domain" description="Ketosynthase family 3 (KS3)" evidence="20">
    <location>
        <begin position="19"/>
        <end position="437"/>
    </location>
</feature>
<dbReference type="EMBL" id="QOIP01000004">
    <property type="protein sequence ID" value="RLU23809.1"/>
    <property type="molecule type" value="Genomic_DNA"/>
</dbReference>
<dbReference type="Pfam" id="PF02801">
    <property type="entry name" value="Ketoacyl-synt_C"/>
    <property type="match status" value="1"/>
</dbReference>
<keyword evidence="4 17" id="KW-0808">Transferase</keyword>
<dbReference type="Pfam" id="PF00109">
    <property type="entry name" value="ketoacyl-synt"/>
    <property type="match status" value="1"/>
</dbReference>
<evidence type="ECO:0000256" key="2">
    <source>
        <dbReference type="ARBA" id="ARBA00008467"/>
    </source>
</evidence>
<dbReference type="OrthoDB" id="5334845at2759"/>
<dbReference type="InterPro" id="IPR014030">
    <property type="entry name" value="Ketoacyl_synth_N"/>
</dbReference>
<reference evidence="22" key="2">
    <citation type="journal article" date="2018" name="Genome Res.">
        <title>The genomic architecture and molecular evolution of ant odorant receptors.</title>
        <authorList>
            <person name="McKenzie S.K."/>
            <person name="Kronauer D.J.C."/>
        </authorList>
    </citation>
    <scope>NUCLEOTIDE SEQUENCE [LARGE SCALE GENOMIC DNA]</scope>
    <source>
        <strain evidence="22">Clonal line C1</strain>
    </source>
</reference>
<reference evidence="22" key="3">
    <citation type="submission" date="2018-07" db="EMBL/GenBank/DDBJ databases">
        <authorList>
            <person name="Mckenzie S.K."/>
            <person name="Kronauer D.J.C."/>
        </authorList>
    </citation>
    <scope>NUCLEOTIDE SEQUENCE</scope>
    <source>
        <strain evidence="22">Clonal line C1</strain>
    </source>
</reference>
<dbReference type="SMART" id="SM00825">
    <property type="entry name" value="PKS_KS"/>
    <property type="match status" value="1"/>
</dbReference>
<dbReference type="GO" id="GO:0004315">
    <property type="term" value="F:3-oxoacyl-[acyl-carrier-protein] synthase activity"/>
    <property type="evidence" value="ECO:0007669"/>
    <property type="project" value="UniProtKB-EC"/>
</dbReference>
<organism evidence="21 23">
    <name type="scientific">Ooceraea biroi</name>
    <name type="common">Clonal raider ant</name>
    <name type="synonym">Cerapachys biroi</name>
    <dbReference type="NCBI Taxonomy" id="2015173"/>
    <lineage>
        <taxon>Eukaryota</taxon>
        <taxon>Metazoa</taxon>
        <taxon>Ecdysozoa</taxon>
        <taxon>Arthropoda</taxon>
        <taxon>Hexapoda</taxon>
        <taxon>Insecta</taxon>
        <taxon>Pterygota</taxon>
        <taxon>Neoptera</taxon>
        <taxon>Endopterygota</taxon>
        <taxon>Hymenoptera</taxon>
        <taxon>Apocrita</taxon>
        <taxon>Aculeata</taxon>
        <taxon>Formicoidea</taxon>
        <taxon>Formicidae</taxon>
        <taxon>Dorylinae</taxon>
        <taxon>Ooceraea</taxon>
    </lineage>
</organism>
<dbReference type="InterPro" id="IPR017568">
    <property type="entry name" value="3-oxoacyl-ACP_synth-2"/>
</dbReference>
<name>A0A026X349_OOCBI</name>
<proteinExistence type="inferred from homology"/>
<evidence type="ECO:0000256" key="13">
    <source>
        <dbReference type="ARBA" id="ARBA00049109"/>
    </source>
</evidence>
<evidence type="ECO:0000256" key="17">
    <source>
        <dbReference type="PIRNR" id="PIRNR000447"/>
    </source>
</evidence>
<evidence type="ECO:0000256" key="18">
    <source>
        <dbReference type="PIRSR" id="PIRSR000447-1"/>
    </source>
</evidence>
<protein>
    <recommendedName>
        <fullName evidence="17">3-oxoacyl-[acyl-carrier-protein] synthase</fullName>
    </recommendedName>
</protein>
<comment type="function">
    <text evidence="16">May play a role in the biosynthesis of lipoic acid as well as longer chain fatty acids required for optimal mitochondrial function.</text>
</comment>
<evidence type="ECO:0000256" key="12">
    <source>
        <dbReference type="ARBA" id="ARBA00048506"/>
    </source>
</evidence>
<dbReference type="InterPro" id="IPR000794">
    <property type="entry name" value="Beta-ketoacyl_synthase"/>
</dbReference>
<comment type="catalytic activity">
    <reaction evidence="13">
        <text>decanoyl-[ACP] + malonyl-[ACP] + H(+) = 3-oxododecanoyl-[ACP] + holo-[ACP] + CO2</text>
        <dbReference type="Rhea" id="RHEA:41868"/>
        <dbReference type="Rhea" id="RHEA-COMP:9623"/>
        <dbReference type="Rhea" id="RHEA-COMP:9640"/>
        <dbReference type="Rhea" id="RHEA-COMP:9641"/>
        <dbReference type="Rhea" id="RHEA-COMP:9685"/>
        <dbReference type="ChEBI" id="CHEBI:15378"/>
        <dbReference type="ChEBI" id="CHEBI:16526"/>
        <dbReference type="ChEBI" id="CHEBI:64479"/>
        <dbReference type="ChEBI" id="CHEBI:78449"/>
        <dbReference type="ChEBI" id="CHEBI:78468"/>
        <dbReference type="ChEBI" id="CHEBI:78469"/>
    </reaction>
    <physiologicalReaction direction="left-to-right" evidence="13">
        <dbReference type="Rhea" id="RHEA:41869"/>
    </physiologicalReaction>
</comment>
<dbReference type="SUPFAM" id="SSF53901">
    <property type="entry name" value="Thiolase-like"/>
    <property type="match status" value="2"/>
</dbReference>
<evidence type="ECO:0000256" key="16">
    <source>
        <dbReference type="ARBA" id="ARBA00054575"/>
    </source>
</evidence>
<evidence type="ECO:0000259" key="20">
    <source>
        <dbReference type="PROSITE" id="PS52004"/>
    </source>
</evidence>
<evidence type="ECO:0000313" key="21">
    <source>
        <dbReference type="EMBL" id="EZA62446.1"/>
    </source>
</evidence>
<dbReference type="Proteomes" id="UP000053097">
    <property type="component" value="Unassembled WGS sequence"/>
</dbReference>